<name>A0A1H5PIB1_9ACTN</name>
<dbReference type="STRING" id="561176.SAMN04488561_4405"/>
<dbReference type="SUPFAM" id="SSF46785">
    <property type="entry name" value="Winged helix' DNA-binding domain"/>
    <property type="match status" value="1"/>
</dbReference>
<dbReference type="InterPro" id="IPR005471">
    <property type="entry name" value="Tscrpt_reg_IclR_N"/>
</dbReference>
<dbReference type="InterPro" id="IPR036390">
    <property type="entry name" value="WH_DNA-bd_sf"/>
</dbReference>
<dbReference type="GO" id="GO:0003677">
    <property type="term" value="F:DNA binding"/>
    <property type="evidence" value="ECO:0007669"/>
    <property type="project" value="InterPro"/>
</dbReference>
<dbReference type="RefSeq" id="WP_069110111.1">
    <property type="nucleotide sequence ID" value="NZ_FNUC01000004.1"/>
</dbReference>
<dbReference type="Gene3D" id="1.10.10.10">
    <property type="entry name" value="Winged helix-like DNA-binding domain superfamily/Winged helix DNA-binding domain"/>
    <property type="match status" value="1"/>
</dbReference>
<feature type="domain" description="HTH iclR-type" evidence="1">
    <location>
        <begin position="12"/>
        <end position="56"/>
    </location>
</feature>
<dbReference type="EMBL" id="FNUC01000004">
    <property type="protein sequence ID" value="SEF13530.1"/>
    <property type="molecule type" value="Genomic_DNA"/>
</dbReference>
<dbReference type="Proteomes" id="UP000181980">
    <property type="component" value="Unassembled WGS sequence"/>
</dbReference>
<evidence type="ECO:0000313" key="2">
    <source>
        <dbReference type="EMBL" id="SEF13530.1"/>
    </source>
</evidence>
<gene>
    <name evidence="2" type="ORF">SAMN04488561_4405</name>
</gene>
<proteinExistence type="predicted"/>
<evidence type="ECO:0000259" key="1">
    <source>
        <dbReference type="Pfam" id="PF09339"/>
    </source>
</evidence>
<dbReference type="GO" id="GO:0006355">
    <property type="term" value="P:regulation of DNA-templated transcription"/>
    <property type="evidence" value="ECO:0007669"/>
    <property type="project" value="InterPro"/>
</dbReference>
<sequence>MSSAHDPPQGRRLDVLRVVKEADAPLGIASIADRLGVHPNTVRFHLNTLTASGQVELVRPERHSPGRPPLLYRAVRAMDPTGPRHYRLLAEILAQQLLATPDARSRAAEAGRVWGEHLAMSEAAEPAAPVDRLVELLDGLGFAPERRIADGQEQIGLRHCPFLELAETGADVVCPVHLGLMRGALAAWDAGTTVERLDPFVEPDLCVAQLGPGPWRRPPP</sequence>
<reference evidence="3" key="1">
    <citation type="submission" date="2016-10" db="EMBL/GenBank/DDBJ databases">
        <authorList>
            <person name="Varghese N."/>
            <person name="Submissions S."/>
        </authorList>
    </citation>
    <scope>NUCLEOTIDE SEQUENCE [LARGE SCALE GENOMIC DNA]</scope>
    <source>
        <strain evidence="3">DSM 45237</strain>
    </source>
</reference>
<dbReference type="AlphaFoldDB" id="A0A1H5PIB1"/>
<dbReference type="Pfam" id="PF09339">
    <property type="entry name" value="HTH_IclR"/>
    <property type="match status" value="1"/>
</dbReference>
<accession>A0A1H5PIB1</accession>
<evidence type="ECO:0000313" key="3">
    <source>
        <dbReference type="Proteomes" id="UP000181980"/>
    </source>
</evidence>
<keyword evidence="3" id="KW-1185">Reference proteome</keyword>
<dbReference type="InterPro" id="IPR036388">
    <property type="entry name" value="WH-like_DNA-bd_sf"/>
</dbReference>
<organism evidence="2 3">
    <name type="scientific">Jiangella alba</name>
    <dbReference type="NCBI Taxonomy" id="561176"/>
    <lineage>
        <taxon>Bacteria</taxon>
        <taxon>Bacillati</taxon>
        <taxon>Actinomycetota</taxon>
        <taxon>Actinomycetes</taxon>
        <taxon>Jiangellales</taxon>
        <taxon>Jiangellaceae</taxon>
        <taxon>Jiangella</taxon>
    </lineage>
</organism>
<protein>
    <submittedName>
        <fullName evidence="2">Predicted transcriptional regulator, ArsR family</fullName>
    </submittedName>
</protein>